<reference evidence="2 3" key="1">
    <citation type="journal article" date="2015" name="Sci. Rep.">
        <title>Genome of the facultative scuticociliatosis pathogen Pseudocohnilembus persalinus provides insight into its virulence through horizontal gene transfer.</title>
        <authorList>
            <person name="Xiong J."/>
            <person name="Wang G."/>
            <person name="Cheng J."/>
            <person name="Tian M."/>
            <person name="Pan X."/>
            <person name="Warren A."/>
            <person name="Jiang C."/>
            <person name="Yuan D."/>
            <person name="Miao W."/>
        </authorList>
    </citation>
    <scope>NUCLEOTIDE SEQUENCE [LARGE SCALE GENOMIC DNA]</scope>
    <source>
        <strain evidence="2">36N120E</strain>
    </source>
</reference>
<evidence type="ECO:0000313" key="2">
    <source>
        <dbReference type="EMBL" id="KRW98622.1"/>
    </source>
</evidence>
<feature type="region of interest" description="Disordered" evidence="1">
    <location>
        <begin position="327"/>
        <end position="361"/>
    </location>
</feature>
<name>A0A0V0Q8V2_PSEPJ</name>
<evidence type="ECO:0000313" key="3">
    <source>
        <dbReference type="Proteomes" id="UP000054937"/>
    </source>
</evidence>
<gene>
    <name evidence="2" type="ORF">PPERSA_02770</name>
</gene>
<keyword evidence="3" id="KW-1185">Reference proteome</keyword>
<dbReference type="InParanoid" id="A0A0V0Q8V2"/>
<dbReference type="EMBL" id="LDAU01000233">
    <property type="protein sequence ID" value="KRW98622.1"/>
    <property type="molecule type" value="Genomic_DNA"/>
</dbReference>
<feature type="compositionally biased region" description="Low complexity" evidence="1">
    <location>
        <begin position="561"/>
        <end position="576"/>
    </location>
</feature>
<dbReference type="Proteomes" id="UP000054937">
    <property type="component" value="Unassembled WGS sequence"/>
</dbReference>
<feature type="compositionally biased region" description="Low complexity" evidence="1">
    <location>
        <begin position="652"/>
        <end position="662"/>
    </location>
</feature>
<sequence length="923" mass="107614">MLNEEACKLKQLDKYAELEEIDNVKISKQQIQLEIQSQQNIILTLVDKLLDTGMKLGKVLRLNRVQYKQYLFDYWKQNEKLQYKDLLKYQNKYIWWKDLLLPVKYLEIISNLILSTTNYITKNNQLKGQFFPELQNLHQYINAMMDSTAQFRKNWEQQQKNQKQQQLDFQNFKQINRIKEKVDQMQNRNRNPYLSTIISQVESSMQGSTIKESSLKQSSNKFNITNVVTSMLTSNLGQSQKNQQNSINQINDQNSQQLSQFSQNQLYQNQNQSLTNISQNQLRNNNNNSNLGNFLNQVKQSQNQSILNQSITNSKMGKKNTLIQFSQMGLPRKRNSSKISLESPKIRKNSSKLSLESSKQLSQQQNSQRNYYYLVSGTQVQEQLQPKILNFSAELESNNSGEEEGNMDEFDIIQPQIKDLKESYNFSHAPSVRKISSYRETQPTLNSSSYNIIVQDSKEDFIKQERKISHHFKQSPKLNQNINACQKQQQQLQQMQITKNYGQFLAPNQTFESGKLEKLQQEEQMKDFQQFFSTHKPPQYKNKKQLESSSILKMSELGKSNNNINKNNQIDQQENNKNIDEENLNESDSDNVIRNLKIKSDNNMPDGLQDGEICEKLYFFKSKSMHQINNSLKSIRSLKKSQQKQNLEQTENLNSNNNAKNNKQNQLIDSQNQGSVSLLISKIFGSQQFQNKNQQVQLNQRNKIKDQNLRKNLLKQRAGGGHFTVKLDKDNTQGFTGLDLSELSEISNSNLKISQANIAQSNKIIGAQQNLLSQFNNIQNNHTNNSNNNISINCNNSKGNQQFQQLQQQNNCSSIICLSHNGDQQGDVQVDDELKTDEQQTNEKDDFLEKNKNSFSYNLQNQEESQWIQNNNQEQNQQQNQELDKVNVRNFKKEDNEISFSWIDVQKPNNFYDDILSQKDRYK</sequence>
<feature type="region of interest" description="Disordered" evidence="1">
    <location>
        <begin position="559"/>
        <end position="587"/>
    </location>
</feature>
<accession>A0A0V0Q8V2</accession>
<dbReference type="AlphaFoldDB" id="A0A0V0Q8V2"/>
<feature type="region of interest" description="Disordered" evidence="1">
    <location>
        <begin position="637"/>
        <end position="662"/>
    </location>
</feature>
<comment type="caution">
    <text evidence="2">The sequence shown here is derived from an EMBL/GenBank/DDBJ whole genome shotgun (WGS) entry which is preliminary data.</text>
</comment>
<feature type="compositionally biased region" description="Low complexity" evidence="1">
    <location>
        <begin position="351"/>
        <end position="361"/>
    </location>
</feature>
<protein>
    <submittedName>
        <fullName evidence="2">Uncharacterized protein</fullName>
    </submittedName>
</protein>
<organism evidence="2 3">
    <name type="scientific">Pseudocohnilembus persalinus</name>
    <name type="common">Ciliate</name>
    <dbReference type="NCBI Taxonomy" id="266149"/>
    <lineage>
        <taxon>Eukaryota</taxon>
        <taxon>Sar</taxon>
        <taxon>Alveolata</taxon>
        <taxon>Ciliophora</taxon>
        <taxon>Intramacronucleata</taxon>
        <taxon>Oligohymenophorea</taxon>
        <taxon>Scuticociliatia</taxon>
        <taxon>Philasterida</taxon>
        <taxon>Pseudocohnilembidae</taxon>
        <taxon>Pseudocohnilembus</taxon>
    </lineage>
</organism>
<evidence type="ECO:0000256" key="1">
    <source>
        <dbReference type="SAM" id="MobiDB-lite"/>
    </source>
</evidence>
<proteinExistence type="predicted"/>